<dbReference type="Pfam" id="PF10344">
    <property type="entry name" value="Hobbit"/>
    <property type="match status" value="1"/>
</dbReference>
<dbReference type="HOGENOM" id="CLU_348619_0_0_1"/>
<evidence type="ECO:0000313" key="2">
    <source>
        <dbReference type="Proteomes" id="UP000001593"/>
    </source>
</evidence>
<dbReference type="eggNOG" id="KOG1910">
    <property type="taxonomic scope" value="Eukaryota"/>
</dbReference>
<protein>
    <submittedName>
        <fullName evidence="1">Uncharacterized protein</fullName>
    </submittedName>
</protein>
<sequence>MVFVYFATVAVIVILCAVFLGRLFAWIVQLVARYACRLDLRVESFGFLTIKGIKVKLKGGRTIEIERVALHTKWDLPNSKKLFTIFLENVLLSVERRENQPSRRTPSNSQSNFVMTHKDTISSFLQTFCKVSSLQSTLTIPKAVAQLSKVIQVRLKTVGLLLSDGLLRVLKSIFPMGLFAALLTSQAAKVKVPDTVPAEENNDVSGDRQDLQMLLAKVLKAPKHVEVVLETSSITLLNQEKRKLTAELGRIITTFSKGHSDLVSNCDLNVGVSGVTLSGTEPCKLCTLNRLRFCLKLSKRDDQMQMVSSLSIESFHNNYVHEECIYWLEYFKSRRKNVSPPRGGGQPVKSLPQLHLSSPVSVDIEMVDCSTSLYLKAPSRTNQPLFRAVLATCSIGGTLPNKDSEKAQSASVTMRLENAYVYVDAVKSTSETRSDVQSVSYTLTDNPGLLPSTHRHVWGRVLALGSCSIKVCRTLVQVTSRFVPHGLQRQKDQEEGGTGKPPNVMIHTELRISAINVFYLGTQLDGIDSFVMRSDMVTIATHTGAATHIDICGVKVARMIGLQKAPYRCLQSAELEGHCLSVPFLSLSMDKNKQPLSVSVSDVEVEWNPTFHMALNDRIQELTEDAKTFKELVRSSSSNSVPKPSGSSKTRALLCELASFKLCMKTSPSTSFGVEVSRSTLDVQDDSVLVTMTTASVLFDDQPIFMFEDVSLNKVADALAHTRQQFKSLETSTNHAWIVSSRDTHVLFPFEYDFATSRSELVNVTKMLKALHKKPRGYDHVESLPPDLWLKFEVSLYGISIQVVLMKKT</sequence>
<reference evidence="1 2" key="1">
    <citation type="journal article" date="2007" name="Science">
        <title>Sea anemone genome reveals ancestral eumetazoan gene repertoire and genomic organization.</title>
        <authorList>
            <person name="Putnam N.H."/>
            <person name="Srivastava M."/>
            <person name="Hellsten U."/>
            <person name="Dirks B."/>
            <person name="Chapman J."/>
            <person name="Salamov A."/>
            <person name="Terry A."/>
            <person name="Shapiro H."/>
            <person name="Lindquist E."/>
            <person name="Kapitonov V.V."/>
            <person name="Jurka J."/>
            <person name="Genikhovich G."/>
            <person name="Grigoriev I.V."/>
            <person name="Lucas S.M."/>
            <person name="Steele R.E."/>
            <person name="Finnerty J.R."/>
            <person name="Technau U."/>
            <person name="Martindale M.Q."/>
            <person name="Rokhsar D.S."/>
        </authorList>
    </citation>
    <scope>NUCLEOTIDE SEQUENCE [LARGE SCALE GENOMIC DNA]</scope>
    <source>
        <strain evidence="2">CH2 X CH6</strain>
    </source>
</reference>
<dbReference type="InParanoid" id="A7S2Y2"/>
<dbReference type="PANTHER" id="PTHR15678">
    <property type="entry name" value="ANTIGEN MLAA-22-RELATED"/>
    <property type="match status" value="1"/>
</dbReference>
<evidence type="ECO:0000313" key="1">
    <source>
        <dbReference type="EMBL" id="EDO41906.1"/>
    </source>
</evidence>
<dbReference type="OMA" id="ATHIDIC"/>
<dbReference type="EMBL" id="DS469571">
    <property type="protein sequence ID" value="EDO41906.1"/>
    <property type="molecule type" value="Genomic_DNA"/>
</dbReference>
<dbReference type="AlphaFoldDB" id="A7S2Y2"/>
<gene>
    <name evidence="1" type="ORF">NEMVEDRAFT_v1g205968</name>
</gene>
<dbReference type="PANTHER" id="PTHR15678:SF6">
    <property type="entry name" value="BRIDGE-LIKE LIPID TRANSFER PROTEIN FAMILY MEMBER 2"/>
    <property type="match status" value="1"/>
</dbReference>
<dbReference type="InterPro" id="IPR045167">
    <property type="entry name" value="Hobbit"/>
</dbReference>
<organism evidence="1 2">
    <name type="scientific">Nematostella vectensis</name>
    <name type="common">Starlet sea anemone</name>
    <dbReference type="NCBI Taxonomy" id="45351"/>
    <lineage>
        <taxon>Eukaryota</taxon>
        <taxon>Metazoa</taxon>
        <taxon>Cnidaria</taxon>
        <taxon>Anthozoa</taxon>
        <taxon>Hexacorallia</taxon>
        <taxon>Actiniaria</taxon>
        <taxon>Edwardsiidae</taxon>
        <taxon>Nematostella</taxon>
    </lineage>
</organism>
<proteinExistence type="predicted"/>
<keyword evidence="2" id="KW-1185">Reference proteome</keyword>
<dbReference type="Proteomes" id="UP000001593">
    <property type="component" value="Unassembled WGS sequence"/>
</dbReference>
<name>A7S2Y2_NEMVE</name>
<accession>A7S2Y2</accession>
<dbReference type="STRING" id="45351.A7S2Y2"/>